<feature type="compositionally biased region" description="Basic and acidic residues" evidence="1">
    <location>
        <begin position="352"/>
        <end position="364"/>
    </location>
</feature>
<evidence type="ECO:0000256" key="1">
    <source>
        <dbReference type="SAM" id="MobiDB-lite"/>
    </source>
</evidence>
<feature type="compositionally biased region" description="Basic and acidic residues" evidence="1">
    <location>
        <begin position="198"/>
        <end position="212"/>
    </location>
</feature>
<feature type="compositionally biased region" description="Basic and acidic residues" evidence="1">
    <location>
        <begin position="406"/>
        <end position="416"/>
    </location>
</feature>
<feature type="compositionally biased region" description="Low complexity" evidence="1">
    <location>
        <begin position="380"/>
        <end position="396"/>
    </location>
</feature>
<proteinExistence type="predicted"/>
<dbReference type="AlphaFoldDB" id="A0A2S5BJ09"/>
<evidence type="ECO:0000313" key="3">
    <source>
        <dbReference type="Proteomes" id="UP000237144"/>
    </source>
</evidence>
<evidence type="ECO:0000313" key="2">
    <source>
        <dbReference type="EMBL" id="POY76750.1"/>
    </source>
</evidence>
<feature type="region of interest" description="Disordered" evidence="1">
    <location>
        <begin position="162"/>
        <end position="212"/>
    </location>
</feature>
<organism evidence="2 3">
    <name type="scientific">Rhodotorula taiwanensis</name>
    <dbReference type="NCBI Taxonomy" id="741276"/>
    <lineage>
        <taxon>Eukaryota</taxon>
        <taxon>Fungi</taxon>
        <taxon>Dikarya</taxon>
        <taxon>Basidiomycota</taxon>
        <taxon>Pucciniomycotina</taxon>
        <taxon>Microbotryomycetes</taxon>
        <taxon>Sporidiobolales</taxon>
        <taxon>Sporidiobolaceae</taxon>
        <taxon>Rhodotorula</taxon>
    </lineage>
</organism>
<gene>
    <name evidence="2" type="ORF">BMF94_0342</name>
</gene>
<feature type="region of interest" description="Disordered" evidence="1">
    <location>
        <begin position="1"/>
        <end position="80"/>
    </location>
</feature>
<protein>
    <submittedName>
        <fullName evidence="2">Uncharacterized protein</fullName>
    </submittedName>
</protein>
<name>A0A2S5BJ09_9BASI</name>
<feature type="compositionally biased region" description="Polar residues" evidence="1">
    <location>
        <begin position="16"/>
        <end position="39"/>
    </location>
</feature>
<feature type="compositionally biased region" description="Basic and acidic residues" evidence="1">
    <location>
        <begin position="162"/>
        <end position="178"/>
    </location>
</feature>
<dbReference type="EMBL" id="PJQD01000002">
    <property type="protein sequence ID" value="POY76750.1"/>
    <property type="molecule type" value="Genomic_DNA"/>
</dbReference>
<reference evidence="2 3" key="1">
    <citation type="journal article" date="2018" name="Front. Microbiol.">
        <title>Prospects for Fungal Bioremediation of Acidic Radioactive Waste Sites: Characterization and Genome Sequence of Rhodotorula taiwanensis MD1149.</title>
        <authorList>
            <person name="Tkavc R."/>
            <person name="Matrosova V.Y."/>
            <person name="Grichenko O.E."/>
            <person name="Gostincar C."/>
            <person name="Volpe R.P."/>
            <person name="Klimenkova P."/>
            <person name="Gaidamakova E.K."/>
            <person name="Zhou C.E."/>
            <person name="Stewart B.J."/>
            <person name="Lyman M.G."/>
            <person name="Malfatti S.A."/>
            <person name="Rubinfeld B."/>
            <person name="Courtot M."/>
            <person name="Singh J."/>
            <person name="Dalgard C.L."/>
            <person name="Hamilton T."/>
            <person name="Frey K.G."/>
            <person name="Gunde-Cimerman N."/>
            <person name="Dugan L."/>
            <person name="Daly M.J."/>
        </authorList>
    </citation>
    <scope>NUCLEOTIDE SEQUENCE [LARGE SCALE GENOMIC DNA]</scope>
    <source>
        <strain evidence="2 3">MD1149</strain>
    </source>
</reference>
<feature type="compositionally biased region" description="Basic residues" evidence="1">
    <location>
        <begin position="1"/>
        <end position="11"/>
    </location>
</feature>
<dbReference type="STRING" id="741276.A0A2S5BJ09"/>
<feature type="region of interest" description="Disordered" evidence="1">
    <location>
        <begin position="342"/>
        <end position="434"/>
    </location>
</feature>
<accession>A0A2S5BJ09</accession>
<feature type="compositionally biased region" description="Basic and acidic residues" evidence="1">
    <location>
        <begin position="425"/>
        <end position="434"/>
    </location>
</feature>
<keyword evidence="3" id="KW-1185">Reference proteome</keyword>
<dbReference type="OrthoDB" id="3203198at2759"/>
<comment type="caution">
    <text evidence="2">The sequence shown here is derived from an EMBL/GenBank/DDBJ whole genome shotgun (WGS) entry which is preliminary data.</text>
</comment>
<dbReference type="Proteomes" id="UP000237144">
    <property type="component" value="Unassembled WGS sequence"/>
</dbReference>
<sequence>MHRSNPTRIARRFMATTPTGRPSPNPVNANLAATDSNLARQPPAGYGGSPGPIPQAGPGMHRGGAPPPPPPPKGGSSMPLLLGIGALAAGGAYYYLTQTSDGSVHIKSNAEKLQDRAEDKFDSLKERAAAEASSLKHGAENLADKAESRYIDPAKREAGRFIDKLQSPDDKFGAEQVKDAAQGSRSPFAALNPTNLGDKLKREAKDVAGDARDEARSWGDALRSGPSEHKAWKPTVDEIKRYRDMLRSPDRKFGYDQVADAFRTHGVETATVSSRNPWFDWMGPGHDLHLRSAERQLDTWERESKSAINSAATAVKSSYEDAKAEQTASQTKSWLNWGAQKAENAADAAETELERTKRAAEREASSWSNWASRKTDEAKSAVSDAASSAEATAKSAYNDAASTAEQAKRDTEREAKSWWNWSGEKAQEGKESLKDGLLAAERKVEHGAQKAQYETKKL</sequence>